<dbReference type="HAMAP" id="MF_00336">
    <property type="entry name" value="BioD"/>
    <property type="match status" value="1"/>
</dbReference>
<comment type="similarity">
    <text evidence="2">Belongs to the dethiobiotin synthetase family.</text>
</comment>
<dbReference type="PANTHER" id="PTHR43210:SF5">
    <property type="entry name" value="DETHIOBIOTIN SYNTHETASE"/>
    <property type="match status" value="1"/>
</dbReference>
<keyword evidence="2" id="KW-0460">Magnesium</keyword>
<dbReference type="Proteomes" id="UP001055102">
    <property type="component" value="Unassembled WGS sequence"/>
</dbReference>
<feature type="binding site" evidence="2">
    <location>
        <position position="221"/>
    </location>
    <ligand>
        <name>ATP</name>
        <dbReference type="ChEBI" id="CHEBI:30616"/>
    </ligand>
</feature>
<feature type="binding site" evidence="2">
    <location>
        <position position="59"/>
    </location>
    <ligand>
        <name>ATP</name>
        <dbReference type="ChEBI" id="CHEBI:30616"/>
    </ligand>
</feature>
<feature type="binding site" evidence="2">
    <location>
        <position position="126"/>
    </location>
    <ligand>
        <name>Mg(2+)</name>
        <dbReference type="ChEBI" id="CHEBI:18420"/>
    </ligand>
</feature>
<comment type="subunit">
    <text evidence="2">Homodimer.</text>
</comment>
<dbReference type="InterPro" id="IPR004472">
    <property type="entry name" value="DTB_synth_BioD"/>
</dbReference>
<sequence length="233" mass="24168">MGLAVPGLFVAGAGTEIGKTYVTAGLVRALRARERLVRPLKPVASGVPLLSDPDFAQSDTSRLLAAAGTPLTQESVEACSPWRFLAPLGPDLAAAREGRSLDLAELVGWCRDKLEAAPPDCHVLVEGVGGLMSPLTREATGLDWAEALGLPILLVTGTYLGAISHALTAAEVLRLRGLPFAAIAVSESEAAPVPPETVAEALARRVAAPVAVVRRQGECPETLLAAAFPNTFP</sequence>
<organism evidence="3 4">
    <name type="scientific">Methylobacterium jeotgali</name>
    <dbReference type="NCBI Taxonomy" id="381630"/>
    <lineage>
        <taxon>Bacteria</taxon>
        <taxon>Pseudomonadati</taxon>
        <taxon>Pseudomonadota</taxon>
        <taxon>Alphaproteobacteria</taxon>
        <taxon>Hyphomicrobiales</taxon>
        <taxon>Methylobacteriaceae</taxon>
        <taxon>Methylobacterium</taxon>
    </lineage>
</organism>
<dbReference type="EMBL" id="BPQR01000008">
    <property type="protein sequence ID" value="GJE05156.1"/>
    <property type="molecule type" value="Genomic_DNA"/>
</dbReference>
<dbReference type="Pfam" id="PF13500">
    <property type="entry name" value="AAA_26"/>
    <property type="match status" value="1"/>
</dbReference>
<dbReference type="CDD" id="cd03109">
    <property type="entry name" value="DTBS"/>
    <property type="match status" value="1"/>
</dbReference>
<evidence type="ECO:0000256" key="1">
    <source>
        <dbReference type="ARBA" id="ARBA00022756"/>
    </source>
</evidence>
<dbReference type="PIRSF" id="PIRSF006755">
    <property type="entry name" value="DTB_synth"/>
    <property type="match status" value="1"/>
</dbReference>
<feature type="binding site" evidence="2">
    <location>
        <position position="20"/>
    </location>
    <ligand>
        <name>Mg(2+)</name>
        <dbReference type="ChEBI" id="CHEBI:18420"/>
    </ligand>
</feature>
<comment type="caution">
    <text evidence="3">The sequence shown here is derived from an EMBL/GenBank/DDBJ whole genome shotgun (WGS) entry which is preliminary data.</text>
</comment>
<feature type="binding site" evidence="2">
    <location>
        <begin position="16"/>
        <end position="21"/>
    </location>
    <ligand>
        <name>ATP</name>
        <dbReference type="ChEBI" id="CHEBI:30616"/>
    </ligand>
</feature>
<reference evidence="3" key="1">
    <citation type="journal article" date="2021" name="Front. Microbiol.">
        <title>Comprehensive Comparative Genomics and Phenotyping of Methylobacterium Species.</title>
        <authorList>
            <person name="Alessa O."/>
            <person name="Ogura Y."/>
            <person name="Fujitani Y."/>
            <person name="Takami H."/>
            <person name="Hayashi T."/>
            <person name="Sahin N."/>
            <person name="Tani A."/>
        </authorList>
    </citation>
    <scope>NUCLEOTIDE SEQUENCE</scope>
    <source>
        <strain evidence="3">LMG 23639</strain>
    </source>
</reference>
<keyword evidence="1 2" id="KW-0093">Biotin biosynthesis</keyword>
<keyword evidence="2" id="KW-0479">Metal-binding</keyword>
<comment type="cofactor">
    <cofactor evidence="2">
        <name>Mg(2+)</name>
        <dbReference type="ChEBI" id="CHEBI:18420"/>
    </cofactor>
</comment>
<comment type="pathway">
    <text evidence="2">Cofactor biosynthesis; biotin biosynthesis; biotin from 7,8-diaminononanoate: step 1/2.</text>
</comment>
<accession>A0ABQ4SPK6</accession>
<dbReference type="EC" id="6.3.3.3" evidence="2"/>
<evidence type="ECO:0000313" key="3">
    <source>
        <dbReference type="EMBL" id="GJE05156.1"/>
    </source>
</evidence>
<comment type="caution">
    <text evidence="2">Lacks conserved residue(s) required for the propagation of feature annotation.</text>
</comment>
<keyword evidence="2" id="KW-0067">ATP-binding</keyword>
<comment type="function">
    <text evidence="2">Catalyzes a mechanistically unusual reaction, the ATP-dependent insertion of CO2 between the N7 and N8 nitrogen atoms of 7,8-diaminopelargonic acid (DAPA, also called 7,8-diammoniononanoate) to form a ureido ring.</text>
</comment>
<dbReference type="RefSeq" id="WP_238273884.1">
    <property type="nucleotide sequence ID" value="NZ_BPQR01000008.1"/>
</dbReference>
<feature type="binding site" evidence="2">
    <location>
        <position position="45"/>
    </location>
    <ligand>
        <name>substrate</name>
    </ligand>
</feature>
<dbReference type="PANTHER" id="PTHR43210">
    <property type="entry name" value="DETHIOBIOTIN SYNTHETASE"/>
    <property type="match status" value="1"/>
</dbReference>
<comment type="catalytic activity">
    <reaction evidence="2">
        <text>(7R,8S)-7,8-diammoniononanoate + CO2 + ATP = (4R,5S)-dethiobiotin + ADP + phosphate + 3 H(+)</text>
        <dbReference type="Rhea" id="RHEA:15805"/>
        <dbReference type="ChEBI" id="CHEBI:15378"/>
        <dbReference type="ChEBI" id="CHEBI:16526"/>
        <dbReference type="ChEBI" id="CHEBI:30616"/>
        <dbReference type="ChEBI" id="CHEBI:43474"/>
        <dbReference type="ChEBI" id="CHEBI:149469"/>
        <dbReference type="ChEBI" id="CHEBI:149473"/>
        <dbReference type="ChEBI" id="CHEBI:456216"/>
        <dbReference type="EC" id="6.3.3.3"/>
    </reaction>
</comment>
<feature type="active site" evidence="2">
    <location>
        <position position="41"/>
    </location>
</feature>
<proteinExistence type="inferred from homology"/>
<dbReference type="Gene3D" id="3.40.50.300">
    <property type="entry name" value="P-loop containing nucleotide triphosphate hydrolases"/>
    <property type="match status" value="1"/>
</dbReference>
<dbReference type="SUPFAM" id="SSF52540">
    <property type="entry name" value="P-loop containing nucleoside triphosphate hydrolases"/>
    <property type="match status" value="1"/>
</dbReference>
<evidence type="ECO:0000256" key="2">
    <source>
        <dbReference type="HAMAP-Rule" id="MF_00336"/>
    </source>
</evidence>
<comment type="subcellular location">
    <subcellularLocation>
        <location evidence="2">Cytoplasm</location>
    </subcellularLocation>
</comment>
<name>A0ABQ4SPK6_9HYPH</name>
<protein>
    <recommendedName>
        <fullName evidence="2">ATP-dependent dethiobiotin synthetase BioD</fullName>
        <ecNumber evidence="2">6.3.3.3</ecNumber>
    </recommendedName>
    <alternativeName>
        <fullName evidence="2">DTB synthetase</fullName>
        <shortName evidence="2">DTBS</shortName>
    </alternativeName>
    <alternativeName>
        <fullName evidence="2">Dethiobiotin synthase</fullName>
    </alternativeName>
</protein>
<evidence type="ECO:0000313" key="4">
    <source>
        <dbReference type="Proteomes" id="UP001055102"/>
    </source>
</evidence>
<feature type="binding site" evidence="2">
    <location>
        <begin position="186"/>
        <end position="187"/>
    </location>
    <ligand>
        <name>ATP</name>
        <dbReference type="ChEBI" id="CHEBI:30616"/>
    </ligand>
</feature>
<dbReference type="InterPro" id="IPR027417">
    <property type="entry name" value="P-loop_NTPase"/>
</dbReference>
<keyword evidence="2" id="KW-0963">Cytoplasm</keyword>
<keyword evidence="4" id="KW-1185">Reference proteome</keyword>
<dbReference type="NCBIfam" id="TIGR00347">
    <property type="entry name" value="bioD"/>
    <property type="match status" value="1"/>
</dbReference>
<reference evidence="3" key="2">
    <citation type="submission" date="2021-08" db="EMBL/GenBank/DDBJ databases">
        <authorList>
            <person name="Tani A."/>
            <person name="Ola A."/>
            <person name="Ogura Y."/>
            <person name="Katsura K."/>
            <person name="Hayashi T."/>
        </authorList>
    </citation>
    <scope>NUCLEOTIDE SEQUENCE</scope>
    <source>
        <strain evidence="3">LMG 23639</strain>
    </source>
</reference>
<feature type="binding site" evidence="2">
    <location>
        <position position="59"/>
    </location>
    <ligand>
        <name>Mg(2+)</name>
        <dbReference type="ChEBI" id="CHEBI:18420"/>
    </ligand>
</feature>
<gene>
    <name evidence="2 3" type="primary">bioD</name>
    <name evidence="3" type="ORF">AOPFMNJM_0453</name>
</gene>
<keyword evidence="2" id="KW-0547">Nucleotide-binding</keyword>
<keyword evidence="2" id="KW-0436">Ligase</keyword>
<feature type="binding site" evidence="2">
    <location>
        <begin position="126"/>
        <end position="129"/>
    </location>
    <ligand>
        <name>ATP</name>
        <dbReference type="ChEBI" id="CHEBI:30616"/>
    </ligand>
</feature>